<dbReference type="GO" id="GO:0000155">
    <property type="term" value="F:phosphorelay sensor kinase activity"/>
    <property type="evidence" value="ECO:0007669"/>
    <property type="project" value="InterPro"/>
</dbReference>
<evidence type="ECO:0000256" key="7">
    <source>
        <dbReference type="ARBA" id="ARBA00023012"/>
    </source>
</evidence>
<dbReference type="KEGG" id="euz:DVS28_a0709"/>
<evidence type="ECO:0000256" key="5">
    <source>
        <dbReference type="ARBA" id="ARBA00022679"/>
    </source>
</evidence>
<dbReference type="EMBL" id="CP031165">
    <property type="protein sequence ID" value="AXV05410.1"/>
    <property type="molecule type" value="Genomic_DNA"/>
</dbReference>
<keyword evidence="4 8" id="KW-0597">Phosphoprotein</keyword>
<dbReference type="Gene3D" id="2.40.50.180">
    <property type="entry name" value="CheA-289, Domain 4"/>
    <property type="match status" value="1"/>
</dbReference>
<dbReference type="Pfam" id="PF01584">
    <property type="entry name" value="CheW"/>
    <property type="match status" value="2"/>
</dbReference>
<reference evidence="13 14" key="1">
    <citation type="submission" date="2018-09" db="EMBL/GenBank/DDBJ databases">
        <title>Complete genome sequence of Euzebya sp. DY32-46 isolated from seawater of Pacific Ocean.</title>
        <authorList>
            <person name="Xu L."/>
            <person name="Wu Y.-H."/>
            <person name="Xu X.-W."/>
        </authorList>
    </citation>
    <scope>NUCLEOTIDE SEQUENCE [LARGE SCALE GENOMIC DNA]</scope>
    <source>
        <strain evidence="13 14">DY32-46</strain>
    </source>
</reference>
<dbReference type="PROSITE" id="PS50109">
    <property type="entry name" value="HIS_KIN"/>
    <property type="match status" value="1"/>
</dbReference>
<dbReference type="Pfam" id="PF02518">
    <property type="entry name" value="HATPase_c"/>
    <property type="match status" value="1"/>
</dbReference>
<dbReference type="InterPro" id="IPR004358">
    <property type="entry name" value="Sig_transdc_His_kin-like_C"/>
</dbReference>
<dbReference type="CDD" id="cd16916">
    <property type="entry name" value="HATPase_CheA-like"/>
    <property type="match status" value="1"/>
</dbReference>
<dbReference type="GO" id="GO:0006935">
    <property type="term" value="P:chemotaxis"/>
    <property type="evidence" value="ECO:0007669"/>
    <property type="project" value="InterPro"/>
</dbReference>
<dbReference type="InterPro" id="IPR005467">
    <property type="entry name" value="His_kinase_dom"/>
</dbReference>
<evidence type="ECO:0000313" key="13">
    <source>
        <dbReference type="EMBL" id="AXV05410.1"/>
    </source>
</evidence>
<proteinExistence type="predicted"/>
<dbReference type="Pfam" id="PF01627">
    <property type="entry name" value="Hpt"/>
    <property type="match status" value="1"/>
</dbReference>
<keyword evidence="6 13" id="KW-0418">Kinase</keyword>
<dbReference type="SUPFAM" id="SSF47384">
    <property type="entry name" value="Homodimeric domain of signal transducing histidine kinase"/>
    <property type="match status" value="1"/>
</dbReference>
<dbReference type="SMART" id="SM00073">
    <property type="entry name" value="HPT"/>
    <property type="match status" value="1"/>
</dbReference>
<comment type="subcellular location">
    <subcellularLocation>
        <location evidence="2">Cell membrane</location>
    </subcellularLocation>
</comment>
<dbReference type="PANTHER" id="PTHR43395">
    <property type="entry name" value="SENSOR HISTIDINE KINASE CHEA"/>
    <property type="match status" value="1"/>
</dbReference>
<evidence type="ECO:0000259" key="11">
    <source>
        <dbReference type="PROSITE" id="PS50851"/>
    </source>
</evidence>
<dbReference type="SMART" id="SM00260">
    <property type="entry name" value="CheW"/>
    <property type="match status" value="2"/>
</dbReference>
<organism evidence="13 14">
    <name type="scientific">Euzebya pacifica</name>
    <dbReference type="NCBI Taxonomy" id="1608957"/>
    <lineage>
        <taxon>Bacteria</taxon>
        <taxon>Bacillati</taxon>
        <taxon>Actinomycetota</taxon>
        <taxon>Nitriliruptoria</taxon>
        <taxon>Euzebyales</taxon>
    </lineage>
</organism>
<dbReference type="SUPFAM" id="SSF50341">
    <property type="entry name" value="CheW-like"/>
    <property type="match status" value="2"/>
</dbReference>
<dbReference type="AlphaFoldDB" id="A0A346XT63"/>
<name>A0A346XT63_9ACTN</name>
<feature type="domain" description="HPt" evidence="12">
    <location>
        <begin position="1"/>
        <end position="104"/>
    </location>
</feature>
<evidence type="ECO:0000256" key="6">
    <source>
        <dbReference type="ARBA" id="ARBA00022777"/>
    </source>
</evidence>
<dbReference type="PROSITE" id="PS50894">
    <property type="entry name" value="HPT"/>
    <property type="match status" value="1"/>
</dbReference>
<keyword evidence="7" id="KW-0902">Two-component regulatory system</keyword>
<accession>A0A346XT63</accession>
<dbReference type="InterPro" id="IPR036890">
    <property type="entry name" value="HATPase_C_sf"/>
</dbReference>
<dbReference type="EC" id="2.7.13.3" evidence="3"/>
<feature type="region of interest" description="Disordered" evidence="9">
    <location>
        <begin position="143"/>
        <end position="162"/>
    </location>
</feature>
<dbReference type="Gene3D" id="1.10.287.560">
    <property type="entry name" value="Histidine kinase CheA-like, homodimeric domain"/>
    <property type="match status" value="1"/>
</dbReference>
<evidence type="ECO:0000259" key="10">
    <source>
        <dbReference type="PROSITE" id="PS50109"/>
    </source>
</evidence>
<dbReference type="CDD" id="cd00088">
    <property type="entry name" value="HPT"/>
    <property type="match status" value="1"/>
</dbReference>
<dbReference type="SMART" id="SM01231">
    <property type="entry name" value="H-kinase_dim"/>
    <property type="match status" value="1"/>
</dbReference>
<dbReference type="InterPro" id="IPR051315">
    <property type="entry name" value="Bact_Chemotaxis_CheA"/>
</dbReference>
<feature type="modified residue" description="Phosphohistidine" evidence="8">
    <location>
        <position position="47"/>
    </location>
</feature>
<dbReference type="InterPro" id="IPR003594">
    <property type="entry name" value="HATPase_dom"/>
</dbReference>
<dbReference type="InterPro" id="IPR037006">
    <property type="entry name" value="CheA-like_homodim_sf"/>
</dbReference>
<dbReference type="Pfam" id="PF02895">
    <property type="entry name" value="H-kinase_dim"/>
    <property type="match status" value="1"/>
</dbReference>
<keyword evidence="5" id="KW-0808">Transferase</keyword>
<evidence type="ECO:0000256" key="8">
    <source>
        <dbReference type="PROSITE-ProRule" id="PRU00110"/>
    </source>
</evidence>
<evidence type="ECO:0000256" key="9">
    <source>
        <dbReference type="SAM" id="MobiDB-lite"/>
    </source>
</evidence>
<dbReference type="Proteomes" id="UP000264006">
    <property type="component" value="Chromosome"/>
</dbReference>
<dbReference type="InterPro" id="IPR036061">
    <property type="entry name" value="CheW-like_dom_sf"/>
</dbReference>
<dbReference type="Gene3D" id="2.30.30.40">
    <property type="entry name" value="SH3 Domains"/>
    <property type="match status" value="1"/>
</dbReference>
<dbReference type="FunFam" id="3.30.565.10:FF:000016">
    <property type="entry name" value="Chemotaxis protein CheA, putative"/>
    <property type="match status" value="1"/>
</dbReference>
<dbReference type="InterPro" id="IPR036097">
    <property type="entry name" value="HisK_dim/P_sf"/>
</dbReference>
<evidence type="ECO:0000256" key="3">
    <source>
        <dbReference type="ARBA" id="ARBA00012438"/>
    </source>
</evidence>
<evidence type="ECO:0000313" key="14">
    <source>
        <dbReference type="Proteomes" id="UP000264006"/>
    </source>
</evidence>
<feature type="domain" description="CheW-like" evidence="11">
    <location>
        <begin position="573"/>
        <end position="710"/>
    </location>
</feature>
<dbReference type="SUPFAM" id="SSF55874">
    <property type="entry name" value="ATPase domain of HSP90 chaperone/DNA topoisomerase II/histidine kinase"/>
    <property type="match status" value="1"/>
</dbReference>
<dbReference type="PANTHER" id="PTHR43395:SF1">
    <property type="entry name" value="CHEMOTAXIS PROTEIN CHEA"/>
    <property type="match status" value="1"/>
</dbReference>
<evidence type="ECO:0000256" key="2">
    <source>
        <dbReference type="ARBA" id="ARBA00004236"/>
    </source>
</evidence>
<feature type="domain" description="Histidine kinase" evidence="10">
    <location>
        <begin position="169"/>
        <end position="413"/>
    </location>
</feature>
<feature type="domain" description="CheW-like" evidence="11">
    <location>
        <begin position="415"/>
        <end position="551"/>
    </location>
</feature>
<dbReference type="SUPFAM" id="SSF47226">
    <property type="entry name" value="Histidine-containing phosphotransfer domain, HPT domain"/>
    <property type="match status" value="1"/>
</dbReference>
<sequence length="720" mass="76139">MDEMDEIIEEFLVESHENLDRLDVDLVRLEDDPDDVDVLAGIFRDVHTIKGTSGFLGYGKLESVAHVGESLLARLRDRELQLDAARTSVLLAMVDALREILASIAADGTEGPGEYGPLVARLDAAAQDAPDLVAPTVADAPVAAPTGTEAGPVDEPRDVAGTTSDSTIRVDVDLLDNLMNLVGELVLARNQLVQVAARSGSSTLADTSQRLNLITTELQEGVMKTRMQPIGNVFGKFPRVVRDIAVSLGKQVTVELEGKDTELDKTIIEAIKDPLTHMVRNSVDHGIETPEMRRAAGKPETGRVTLRAYHEGGQVNIEIADDGAGIDPGAVAVKAVTKGIVTAEQAQAMTDRQIVDLVFAPGFSTVESVSNLSGRGVGMDVVRTAIERIGGSVDLTSTPGAGTITKLKIPLTLAIIPALIVTSGGQRFAIPQVSLLELVRVEADEATTAIEHVHGTPVYRLRDTLLPLVGLADVLGLDTPPTAASNIVVLQADTQQFGLVVDAVDDTAEIVVKPLGQALHDLSVYAGATIMGDGRVALILDVMGIADSVGIGSTPDRAQPSDDHDATLSGSDVESLLVFGLGTGQHGNDVRMVLPLRQVARLEEIDGSLVEYASGQPVVQYRNAILPLVDLSRVLGLGQPEHASPTLQVIVHERGAHRVGLVVHRIHDVLDEPLVLRGSSPRHGVLGSAVVGDRVTDVLDVQAVIATVAPEMLDHELVTA</sequence>
<dbReference type="InterPro" id="IPR002545">
    <property type="entry name" value="CheW-lke_dom"/>
</dbReference>
<comment type="catalytic activity">
    <reaction evidence="1">
        <text>ATP + protein L-histidine = ADP + protein N-phospho-L-histidine.</text>
        <dbReference type="EC" id="2.7.13.3"/>
    </reaction>
</comment>
<dbReference type="PRINTS" id="PR00344">
    <property type="entry name" value="BCTRLSENSOR"/>
</dbReference>
<dbReference type="InterPro" id="IPR004105">
    <property type="entry name" value="CheA-like_dim"/>
</dbReference>
<protein>
    <recommendedName>
        <fullName evidence="3">histidine kinase</fullName>
        <ecNumber evidence="3">2.7.13.3</ecNumber>
    </recommendedName>
</protein>
<dbReference type="SMART" id="SM00387">
    <property type="entry name" value="HATPase_c"/>
    <property type="match status" value="1"/>
</dbReference>
<evidence type="ECO:0000259" key="12">
    <source>
        <dbReference type="PROSITE" id="PS50894"/>
    </source>
</evidence>
<dbReference type="PROSITE" id="PS50851">
    <property type="entry name" value="CHEW"/>
    <property type="match status" value="2"/>
</dbReference>
<dbReference type="Gene3D" id="1.20.120.160">
    <property type="entry name" value="HPT domain"/>
    <property type="match status" value="1"/>
</dbReference>
<keyword evidence="14" id="KW-1185">Reference proteome</keyword>
<dbReference type="GO" id="GO:0005886">
    <property type="term" value="C:plasma membrane"/>
    <property type="evidence" value="ECO:0007669"/>
    <property type="project" value="UniProtKB-SubCell"/>
</dbReference>
<evidence type="ECO:0000256" key="1">
    <source>
        <dbReference type="ARBA" id="ARBA00000085"/>
    </source>
</evidence>
<gene>
    <name evidence="13" type="ORF">DVS28_a0709</name>
</gene>
<dbReference type="GO" id="GO:0005737">
    <property type="term" value="C:cytoplasm"/>
    <property type="evidence" value="ECO:0007669"/>
    <property type="project" value="InterPro"/>
</dbReference>
<dbReference type="InterPro" id="IPR036641">
    <property type="entry name" value="HPT_dom_sf"/>
</dbReference>
<evidence type="ECO:0000256" key="4">
    <source>
        <dbReference type="ARBA" id="ARBA00022553"/>
    </source>
</evidence>
<dbReference type="InterPro" id="IPR008207">
    <property type="entry name" value="Sig_transdc_His_kin_Hpt_dom"/>
</dbReference>
<dbReference type="Gene3D" id="3.30.565.10">
    <property type="entry name" value="Histidine kinase-like ATPase, C-terminal domain"/>
    <property type="match status" value="1"/>
</dbReference>